<evidence type="ECO:0000313" key="3">
    <source>
        <dbReference type="WBParaSite" id="TCLT_0000846801-mRNA-1"/>
    </source>
</evidence>
<proteinExistence type="predicted"/>
<keyword evidence="2" id="KW-1185">Reference proteome</keyword>
<name>A0A0N5D620_THECL</name>
<evidence type="ECO:0000313" key="1">
    <source>
        <dbReference type="EMBL" id="VDN06019.1"/>
    </source>
</evidence>
<sequence>MTKAAFTGEISVRTRNKWSAVLQGAVSLPVAMATGDCKVAKKNCQSYRGILLFSSLSSRVSPVAAKEA</sequence>
<dbReference type="EMBL" id="UYYF01004636">
    <property type="protein sequence ID" value="VDN06019.1"/>
    <property type="molecule type" value="Genomic_DNA"/>
</dbReference>
<reference evidence="1 2" key="2">
    <citation type="submission" date="2018-11" db="EMBL/GenBank/DDBJ databases">
        <authorList>
            <consortium name="Pathogen Informatics"/>
        </authorList>
    </citation>
    <scope>NUCLEOTIDE SEQUENCE [LARGE SCALE GENOMIC DNA]</scope>
</reference>
<dbReference type="AlphaFoldDB" id="A0A0N5D620"/>
<protein>
    <submittedName>
        <fullName evidence="3">Lipoprotein</fullName>
    </submittedName>
</protein>
<dbReference type="Proteomes" id="UP000276776">
    <property type="component" value="Unassembled WGS sequence"/>
</dbReference>
<evidence type="ECO:0000313" key="2">
    <source>
        <dbReference type="Proteomes" id="UP000276776"/>
    </source>
</evidence>
<accession>A0A0N5D620</accession>
<gene>
    <name evidence="1" type="ORF">TCLT_LOCUS8457</name>
</gene>
<organism evidence="3">
    <name type="scientific">Thelazia callipaeda</name>
    <name type="common">Oriental eyeworm</name>
    <name type="synonym">Parasitic nematode</name>
    <dbReference type="NCBI Taxonomy" id="103827"/>
    <lineage>
        <taxon>Eukaryota</taxon>
        <taxon>Metazoa</taxon>
        <taxon>Ecdysozoa</taxon>
        <taxon>Nematoda</taxon>
        <taxon>Chromadorea</taxon>
        <taxon>Rhabditida</taxon>
        <taxon>Spirurina</taxon>
        <taxon>Spiruromorpha</taxon>
        <taxon>Thelazioidea</taxon>
        <taxon>Thelaziidae</taxon>
        <taxon>Thelazia</taxon>
    </lineage>
</organism>
<reference evidence="3" key="1">
    <citation type="submission" date="2017-02" db="UniProtKB">
        <authorList>
            <consortium name="WormBaseParasite"/>
        </authorList>
    </citation>
    <scope>IDENTIFICATION</scope>
</reference>
<dbReference type="WBParaSite" id="TCLT_0000846801-mRNA-1">
    <property type="protein sequence ID" value="TCLT_0000846801-mRNA-1"/>
    <property type="gene ID" value="TCLT_0000846801"/>
</dbReference>